<sequence>MSQTELLNNIEKNLEPYLQKVYKHLHQHPELSAEEYETQAFIKSELDRLDIPYKVLAKTGLCAEIHGSQPGKTILLRSDIDALPITEQTNLEYASKVKGIMHACGHDAHTTIGLGIATLLQERKSELKGTVKIMFQPSEEVHPGGAKRMIEEGILENPRVDAAIGIHSNPYLSPGQFEVKDGYMLANSDRIFMSLIGKGGHAAAPQQSVDAIAMAGQFISGIQNIVSRQVSPLDHAVITIGKINGGYTSNVIADKVDLAGTVRSITKEAQDTIEEKIEALLKSVADYWGGSYTYEYKRGYPAVWNDPSMTELVKETAESCFGKESIVELEKPYMSGDDFTYLAQAVPSVFVYWGSGIDGKEKFPWHHPKFEVNLSSLKYAVALGTECIQNFLNNGGITE</sequence>
<evidence type="ECO:0000259" key="1">
    <source>
        <dbReference type="Pfam" id="PF07687"/>
    </source>
</evidence>
<dbReference type="CDD" id="cd03886">
    <property type="entry name" value="M20_Acy1"/>
    <property type="match status" value="1"/>
</dbReference>
<feature type="domain" description="Peptidase M20 dimerisation" evidence="1">
    <location>
        <begin position="196"/>
        <end position="285"/>
    </location>
</feature>
<dbReference type="RefSeq" id="WP_380968872.1">
    <property type="nucleotide sequence ID" value="NZ_JBHTCO010000041.1"/>
</dbReference>
<reference evidence="3" key="1">
    <citation type="journal article" date="2019" name="Int. J. Syst. Evol. Microbiol.">
        <title>The Global Catalogue of Microorganisms (GCM) 10K type strain sequencing project: providing services to taxonomists for standard genome sequencing and annotation.</title>
        <authorList>
            <consortium name="The Broad Institute Genomics Platform"/>
            <consortium name="The Broad Institute Genome Sequencing Center for Infectious Disease"/>
            <person name="Wu L."/>
            <person name="Ma J."/>
        </authorList>
    </citation>
    <scope>NUCLEOTIDE SEQUENCE [LARGE SCALE GENOMIC DNA]</scope>
    <source>
        <strain evidence="3">CGMCC 1.16305</strain>
    </source>
</reference>
<dbReference type="Pfam" id="PF01546">
    <property type="entry name" value="Peptidase_M20"/>
    <property type="match status" value="1"/>
</dbReference>
<dbReference type="Proteomes" id="UP001596505">
    <property type="component" value="Unassembled WGS sequence"/>
</dbReference>
<dbReference type="InterPro" id="IPR011650">
    <property type="entry name" value="Peptidase_M20_dimer"/>
</dbReference>
<keyword evidence="3" id="KW-1185">Reference proteome</keyword>
<dbReference type="NCBIfam" id="TIGR01891">
    <property type="entry name" value="amidohydrolases"/>
    <property type="match status" value="1"/>
</dbReference>
<dbReference type="PANTHER" id="PTHR11014:SF63">
    <property type="entry name" value="METALLOPEPTIDASE, PUTATIVE (AFU_ORTHOLOGUE AFUA_6G09600)-RELATED"/>
    <property type="match status" value="1"/>
</dbReference>
<gene>
    <name evidence="2" type="ORF">ACFQRG_18520</name>
</gene>
<protein>
    <submittedName>
        <fullName evidence="2">M20 family metallopeptidase</fullName>
    </submittedName>
</protein>
<dbReference type="InterPro" id="IPR002933">
    <property type="entry name" value="Peptidase_M20"/>
</dbReference>
<name>A0ABW2Q2N6_9BACL</name>
<proteinExistence type="predicted"/>
<evidence type="ECO:0000313" key="3">
    <source>
        <dbReference type="Proteomes" id="UP001596505"/>
    </source>
</evidence>
<dbReference type="PIRSF" id="PIRSF005962">
    <property type="entry name" value="Pept_M20D_amidohydro"/>
    <property type="match status" value="1"/>
</dbReference>
<dbReference type="Pfam" id="PF07687">
    <property type="entry name" value="M20_dimer"/>
    <property type="match status" value="1"/>
</dbReference>
<dbReference type="InterPro" id="IPR036264">
    <property type="entry name" value="Bact_exopeptidase_dim_dom"/>
</dbReference>
<dbReference type="SUPFAM" id="SSF53187">
    <property type="entry name" value="Zn-dependent exopeptidases"/>
    <property type="match status" value="1"/>
</dbReference>
<evidence type="ECO:0000313" key="2">
    <source>
        <dbReference type="EMBL" id="MFC7394910.1"/>
    </source>
</evidence>
<dbReference type="Gene3D" id="3.40.630.10">
    <property type="entry name" value="Zn peptidases"/>
    <property type="match status" value="1"/>
</dbReference>
<dbReference type="PANTHER" id="PTHR11014">
    <property type="entry name" value="PEPTIDASE M20 FAMILY MEMBER"/>
    <property type="match status" value="1"/>
</dbReference>
<dbReference type="SUPFAM" id="SSF55031">
    <property type="entry name" value="Bacterial exopeptidase dimerisation domain"/>
    <property type="match status" value="1"/>
</dbReference>
<comment type="caution">
    <text evidence="2">The sequence shown here is derived from an EMBL/GenBank/DDBJ whole genome shotgun (WGS) entry which is preliminary data.</text>
</comment>
<accession>A0ABW2Q2N6</accession>
<dbReference type="Gene3D" id="3.30.70.360">
    <property type="match status" value="1"/>
</dbReference>
<organism evidence="2 3">
    <name type="scientific">Scopulibacillus cellulosilyticus</name>
    <dbReference type="NCBI Taxonomy" id="2665665"/>
    <lineage>
        <taxon>Bacteria</taxon>
        <taxon>Bacillati</taxon>
        <taxon>Bacillota</taxon>
        <taxon>Bacilli</taxon>
        <taxon>Bacillales</taxon>
        <taxon>Sporolactobacillaceae</taxon>
        <taxon>Scopulibacillus</taxon>
    </lineage>
</organism>
<dbReference type="InterPro" id="IPR017439">
    <property type="entry name" value="Amidohydrolase"/>
</dbReference>
<dbReference type="EMBL" id="JBHTCO010000041">
    <property type="protein sequence ID" value="MFC7394910.1"/>
    <property type="molecule type" value="Genomic_DNA"/>
</dbReference>